<feature type="domain" description="TF-B3" evidence="9">
    <location>
        <begin position="274"/>
        <end position="350"/>
    </location>
</feature>
<evidence type="ECO:0000256" key="7">
    <source>
        <dbReference type="SAM" id="MobiDB-lite"/>
    </source>
</evidence>
<dbReference type="PROSITE" id="PS50076">
    <property type="entry name" value="DNAJ_2"/>
    <property type="match status" value="1"/>
</dbReference>
<keyword evidence="2" id="KW-0805">Transcription regulation</keyword>
<dbReference type="CDD" id="cd10017">
    <property type="entry name" value="B3_DNA"/>
    <property type="match status" value="1"/>
</dbReference>
<accession>A0AA88QP68</accession>
<dbReference type="SUPFAM" id="SSF46565">
    <property type="entry name" value="Chaperone J-domain"/>
    <property type="match status" value="1"/>
</dbReference>
<dbReference type="GO" id="GO:0003677">
    <property type="term" value="F:DNA binding"/>
    <property type="evidence" value="ECO:0007669"/>
    <property type="project" value="UniProtKB-KW"/>
</dbReference>
<evidence type="ECO:0000256" key="5">
    <source>
        <dbReference type="ARBA" id="ARBA00023242"/>
    </source>
</evidence>
<dbReference type="InterPro" id="IPR050655">
    <property type="entry name" value="Plant_B3_domain"/>
</dbReference>
<feature type="coiled-coil region" evidence="6">
    <location>
        <begin position="140"/>
        <end position="178"/>
    </location>
</feature>
<dbReference type="GO" id="GO:0005634">
    <property type="term" value="C:nucleus"/>
    <property type="evidence" value="ECO:0007669"/>
    <property type="project" value="UniProtKB-SubCell"/>
</dbReference>
<dbReference type="Pfam" id="PF02362">
    <property type="entry name" value="B3"/>
    <property type="match status" value="1"/>
</dbReference>
<sequence length="664" mass="74631">MGEPSAWDVILSRGVVAGRWAVNEVSSPRCHYEVLGLGRDYTADEIRSAYCRLALQRHPDKLSQFGFSPTEDIVLMAPMPMVPWMSIPPSSKRQVVLSDADPNKPVFGNPTYNGVIAGKVSGHKSSSSNVSLKGSTFEQRAKENEIKRAYKERITELKEEIRTNKVEKRKKREKKKKENILKFGTKLEKITNPKTGTVTPPQSRFSLAQTSISGGTNYRREVSGTDTTTSHKKKKKKREEDCQIVYRPLCRCPLRGIGHRNQARPVWVYEPERVPLSFLKHMSDETSRSVSLMGPSGNTWEVNLMKNNENLFFNKGWSTFLKDHFAELWDFFVFKYDGNSHFTVKVFDKTGCEKETAFLAKCSQSALKISQGKGKKRLYLTIAQSTNSASVPFCWTSGSMSGPVKRSQAQQNRGVNLSAVKINQLLRKKARALFIAIAKCEDGLTPKPMDWNLDLKVQNILVADAFEDGTMMPSSRMGLCMSLEKPCEAKITNMCTKVIVKKNIAWLEITVPDCHFIMMLPNSTGILPSSMFSTALTKLSQVMVPMDGGIFLEMLFTSIRNCCNLESFPMDSGMLPEIMLSFIARTYKLLRLVQFANEAMKLKSSGLPDPNRLLLSPRRSKSRRFPRFVGIGPVKSFPAMPKRRSPEASAIEGGNEPENSFPPR</sequence>
<evidence type="ECO:0000256" key="2">
    <source>
        <dbReference type="ARBA" id="ARBA00023015"/>
    </source>
</evidence>
<feature type="region of interest" description="Disordered" evidence="7">
    <location>
        <begin position="635"/>
        <end position="664"/>
    </location>
</feature>
<keyword evidence="6" id="KW-0175">Coiled coil</keyword>
<comment type="subcellular location">
    <subcellularLocation>
        <location evidence="1">Nucleus</location>
    </subcellularLocation>
</comment>
<keyword evidence="3" id="KW-0238">DNA-binding</keyword>
<dbReference type="CDD" id="cd06257">
    <property type="entry name" value="DnaJ"/>
    <property type="match status" value="1"/>
</dbReference>
<dbReference type="AlphaFoldDB" id="A0AA88QP68"/>
<evidence type="ECO:0000256" key="3">
    <source>
        <dbReference type="ARBA" id="ARBA00023125"/>
    </source>
</evidence>
<proteinExistence type="predicted"/>
<evidence type="ECO:0000256" key="6">
    <source>
        <dbReference type="SAM" id="Coils"/>
    </source>
</evidence>
<dbReference type="EMBL" id="JAVXUO010002868">
    <property type="protein sequence ID" value="KAK2968949.1"/>
    <property type="molecule type" value="Genomic_DNA"/>
</dbReference>
<dbReference type="InterPro" id="IPR036869">
    <property type="entry name" value="J_dom_sf"/>
</dbReference>
<dbReference type="InterPro" id="IPR001623">
    <property type="entry name" value="DnaJ_domain"/>
</dbReference>
<dbReference type="Pfam" id="PF00226">
    <property type="entry name" value="DnaJ"/>
    <property type="match status" value="1"/>
</dbReference>
<dbReference type="Gene3D" id="1.10.287.110">
    <property type="entry name" value="DnaJ domain"/>
    <property type="match status" value="1"/>
</dbReference>
<dbReference type="InterPro" id="IPR015300">
    <property type="entry name" value="DNA-bd_pseudobarrel_sf"/>
</dbReference>
<keyword evidence="5" id="KW-0539">Nucleus</keyword>
<evidence type="ECO:0000256" key="4">
    <source>
        <dbReference type="ARBA" id="ARBA00023163"/>
    </source>
</evidence>
<feature type="region of interest" description="Disordered" evidence="7">
    <location>
        <begin position="216"/>
        <end position="237"/>
    </location>
</feature>
<reference evidence="10" key="1">
    <citation type="submission" date="2022-12" db="EMBL/GenBank/DDBJ databases">
        <title>Draft genome assemblies for two species of Escallonia (Escalloniales).</title>
        <authorList>
            <person name="Chanderbali A."/>
            <person name="Dervinis C."/>
            <person name="Anghel I."/>
            <person name="Soltis D."/>
            <person name="Soltis P."/>
            <person name="Zapata F."/>
        </authorList>
    </citation>
    <scope>NUCLEOTIDE SEQUENCE</scope>
    <source>
        <strain evidence="10">UCBG92.1500</strain>
        <tissue evidence="10">Leaf</tissue>
    </source>
</reference>
<dbReference type="PANTHER" id="PTHR31920">
    <property type="entry name" value="B3 DOMAIN-CONTAINING"/>
    <property type="match status" value="1"/>
</dbReference>
<dbReference type="Proteomes" id="UP001187471">
    <property type="component" value="Unassembled WGS sequence"/>
</dbReference>
<evidence type="ECO:0000259" key="8">
    <source>
        <dbReference type="PROSITE" id="PS50076"/>
    </source>
</evidence>
<evidence type="ECO:0000256" key="1">
    <source>
        <dbReference type="ARBA" id="ARBA00004123"/>
    </source>
</evidence>
<comment type="caution">
    <text evidence="10">The sequence shown here is derived from an EMBL/GenBank/DDBJ whole genome shotgun (WGS) entry which is preliminary data.</text>
</comment>
<dbReference type="Gene3D" id="2.40.330.10">
    <property type="entry name" value="DNA-binding pseudobarrel domain"/>
    <property type="match status" value="1"/>
</dbReference>
<evidence type="ECO:0000259" key="9">
    <source>
        <dbReference type="PROSITE" id="PS50863"/>
    </source>
</evidence>
<gene>
    <name evidence="10" type="ORF">RJ640_029756</name>
</gene>
<dbReference type="PANTHER" id="PTHR31920:SF145">
    <property type="entry name" value="B3 DOMAIN-CONTAINING PROTEIN REM20-LIKE ISOFORM X1"/>
    <property type="match status" value="1"/>
</dbReference>
<keyword evidence="4" id="KW-0804">Transcription</keyword>
<dbReference type="SUPFAM" id="SSF101936">
    <property type="entry name" value="DNA-binding pseudobarrel domain"/>
    <property type="match status" value="1"/>
</dbReference>
<evidence type="ECO:0008006" key="12">
    <source>
        <dbReference type="Google" id="ProtNLM"/>
    </source>
</evidence>
<feature type="domain" description="J" evidence="8">
    <location>
        <begin position="30"/>
        <end position="92"/>
    </location>
</feature>
<dbReference type="PROSITE" id="PS50863">
    <property type="entry name" value="B3"/>
    <property type="match status" value="1"/>
</dbReference>
<organism evidence="10 11">
    <name type="scientific">Escallonia rubra</name>
    <dbReference type="NCBI Taxonomy" id="112253"/>
    <lineage>
        <taxon>Eukaryota</taxon>
        <taxon>Viridiplantae</taxon>
        <taxon>Streptophyta</taxon>
        <taxon>Embryophyta</taxon>
        <taxon>Tracheophyta</taxon>
        <taxon>Spermatophyta</taxon>
        <taxon>Magnoliopsida</taxon>
        <taxon>eudicotyledons</taxon>
        <taxon>Gunneridae</taxon>
        <taxon>Pentapetalae</taxon>
        <taxon>asterids</taxon>
        <taxon>campanulids</taxon>
        <taxon>Escalloniales</taxon>
        <taxon>Escalloniaceae</taxon>
        <taxon>Escallonia</taxon>
    </lineage>
</organism>
<dbReference type="SMART" id="SM01019">
    <property type="entry name" value="B3"/>
    <property type="match status" value="1"/>
</dbReference>
<evidence type="ECO:0000313" key="11">
    <source>
        <dbReference type="Proteomes" id="UP001187471"/>
    </source>
</evidence>
<keyword evidence="11" id="KW-1185">Reference proteome</keyword>
<name>A0AA88QP68_9ASTE</name>
<protein>
    <recommendedName>
        <fullName evidence="12">J domain-containing protein</fullName>
    </recommendedName>
</protein>
<dbReference type="InterPro" id="IPR003340">
    <property type="entry name" value="B3_DNA-bd"/>
</dbReference>
<evidence type="ECO:0000313" key="10">
    <source>
        <dbReference type="EMBL" id="KAK2968949.1"/>
    </source>
</evidence>